<reference evidence="7" key="1">
    <citation type="journal article" date="2021" name="Microorganisms">
        <title>Acidisoma silvae sp. nov. and Acidisomacellulosilytica sp. nov., Two Acidophilic Bacteria Isolated from Decaying Wood, Hydrolyzing Cellulose and Producing Poly-3-hydroxybutyrate.</title>
        <authorList>
            <person name="Mieszkin S."/>
            <person name="Pouder E."/>
            <person name="Uroz S."/>
            <person name="Simon-Colin C."/>
            <person name="Alain K."/>
        </authorList>
    </citation>
    <scope>NUCLEOTIDE SEQUENCE</scope>
    <source>
        <strain evidence="7">HW T2.11</strain>
    </source>
</reference>
<gene>
    <name evidence="7" type="ORF">ASILVAE211_24610</name>
</gene>
<dbReference type="NCBIfam" id="NF006088">
    <property type="entry name" value="PRK08238.1"/>
    <property type="match status" value="1"/>
</dbReference>
<dbReference type="Gene3D" id="1.10.357.140">
    <property type="entry name" value="UbiA prenyltransferase"/>
    <property type="match status" value="1"/>
</dbReference>
<protein>
    <submittedName>
        <fullName evidence="7">UbiA family prenyltransferase</fullName>
    </submittedName>
</protein>
<dbReference type="GO" id="GO:0016020">
    <property type="term" value="C:membrane"/>
    <property type="evidence" value="ECO:0007669"/>
    <property type="project" value="UniProtKB-SubCell"/>
</dbReference>
<dbReference type="InterPro" id="IPR036412">
    <property type="entry name" value="HAD-like_sf"/>
</dbReference>
<keyword evidence="4 6" id="KW-1133">Transmembrane helix</keyword>
<evidence type="ECO:0000256" key="5">
    <source>
        <dbReference type="ARBA" id="ARBA00023136"/>
    </source>
</evidence>
<dbReference type="CDD" id="cd13963">
    <property type="entry name" value="PT_UbiA_2"/>
    <property type="match status" value="1"/>
</dbReference>
<dbReference type="GO" id="GO:0016765">
    <property type="term" value="F:transferase activity, transferring alkyl or aryl (other than methyl) groups"/>
    <property type="evidence" value="ECO:0007669"/>
    <property type="project" value="InterPro"/>
</dbReference>
<proteinExistence type="predicted"/>
<comment type="caution">
    <text evidence="7">The sequence shown here is derived from an EMBL/GenBank/DDBJ whole genome shotgun (WGS) entry which is preliminary data.</text>
</comment>
<dbReference type="EMBL" id="JAESVB010000032">
    <property type="protein sequence ID" value="MCB8878381.1"/>
    <property type="molecule type" value="Genomic_DNA"/>
</dbReference>
<keyword evidence="8" id="KW-1185">Reference proteome</keyword>
<dbReference type="Gene3D" id="3.40.50.1000">
    <property type="entry name" value="HAD superfamily/HAD-like"/>
    <property type="match status" value="1"/>
</dbReference>
<evidence type="ECO:0000256" key="2">
    <source>
        <dbReference type="ARBA" id="ARBA00022475"/>
    </source>
</evidence>
<feature type="transmembrane region" description="Helical" evidence="6">
    <location>
        <begin position="439"/>
        <end position="458"/>
    </location>
</feature>
<feature type="transmembrane region" description="Helical" evidence="6">
    <location>
        <begin position="470"/>
        <end position="491"/>
    </location>
</feature>
<keyword evidence="3 6" id="KW-0812">Transmembrane</keyword>
<feature type="transmembrane region" description="Helical" evidence="6">
    <location>
        <begin position="234"/>
        <end position="255"/>
    </location>
</feature>
<dbReference type="Pfam" id="PF12710">
    <property type="entry name" value="HAD"/>
    <property type="match status" value="1"/>
</dbReference>
<dbReference type="Pfam" id="PF01040">
    <property type="entry name" value="UbiA"/>
    <property type="match status" value="1"/>
</dbReference>
<dbReference type="InterPro" id="IPR000537">
    <property type="entry name" value="UbiA_prenyltransferase"/>
</dbReference>
<sequence length="492" mass="53708">MDNFTEDHASLHARAAGAQDLPLVVDLDGTLLLDDSLHEQIIKAFFLNPLGLIACLLHLRAGKLAFKQALAKRFPLDVTRIPLNEAFVTWLRVQLDHGRVLHLCTASHQSIADGIAARLGFFASCIGSDTANLKGPNKAAYLAQTFPDGFAYAGDSAADLAVWQKSQRLVLVGAKPGVAAAAQALGKPIEATFPRQAATFKDWVRAIRVHHWSKNVLVFLPLVLGHDWRDFASVAWVIAGFCVLLMMISSTYLINDLADLESDRAHWSKRNRPIPAGRIAIMPAFLAGCGGILAALCISFLIQPAFGTALLAYLVITLAYSFGLKQLPLLDTFIIALLFTLRLVMGTALANQVYSEWLLAFSMLFFFSLAAAKRQTELLRSIQSGKTAARGYRADDLILNAIFGISTGISSLIILALYFAQDFALNFTTHPVIYHRPGFLWVMPLFVGILMGRVWLLAQRGEMQDDPVSFVLTDRAMLGLGAVAAICFVLAV</sequence>
<reference evidence="7" key="2">
    <citation type="submission" date="2021-01" db="EMBL/GenBank/DDBJ databases">
        <authorList>
            <person name="Mieszkin S."/>
            <person name="Pouder E."/>
            <person name="Alain K."/>
        </authorList>
    </citation>
    <scope>NUCLEOTIDE SEQUENCE</scope>
    <source>
        <strain evidence="7">HW T2.11</strain>
    </source>
</reference>
<accession>A0A963YWP6</accession>
<name>A0A963YWP6_9PROT</name>
<feature type="transmembrane region" description="Helical" evidence="6">
    <location>
        <begin position="357"/>
        <end position="376"/>
    </location>
</feature>
<feature type="transmembrane region" description="Helical" evidence="6">
    <location>
        <begin position="276"/>
        <end position="296"/>
    </location>
</feature>
<organism evidence="7 8">
    <name type="scientific">Acidisoma silvae</name>
    <dbReference type="NCBI Taxonomy" id="2802396"/>
    <lineage>
        <taxon>Bacteria</taxon>
        <taxon>Pseudomonadati</taxon>
        <taxon>Pseudomonadota</taxon>
        <taxon>Alphaproteobacteria</taxon>
        <taxon>Acetobacterales</taxon>
        <taxon>Acidocellaceae</taxon>
        <taxon>Acidisoma</taxon>
    </lineage>
</organism>
<dbReference type="Proteomes" id="UP000708298">
    <property type="component" value="Unassembled WGS sequence"/>
</dbReference>
<evidence type="ECO:0000256" key="3">
    <source>
        <dbReference type="ARBA" id="ARBA00022692"/>
    </source>
</evidence>
<evidence type="ECO:0000313" key="8">
    <source>
        <dbReference type="Proteomes" id="UP000708298"/>
    </source>
</evidence>
<keyword evidence="2" id="KW-1003">Cell membrane</keyword>
<evidence type="ECO:0000313" key="7">
    <source>
        <dbReference type="EMBL" id="MCB8878381.1"/>
    </source>
</evidence>
<evidence type="ECO:0000256" key="4">
    <source>
        <dbReference type="ARBA" id="ARBA00022989"/>
    </source>
</evidence>
<dbReference type="RefSeq" id="WP_227324027.1">
    <property type="nucleotide sequence ID" value="NZ_JAESVB010000032.1"/>
</dbReference>
<feature type="transmembrane region" description="Helical" evidence="6">
    <location>
        <begin position="397"/>
        <end position="419"/>
    </location>
</feature>
<dbReference type="AlphaFoldDB" id="A0A963YWP6"/>
<dbReference type="SUPFAM" id="SSF56784">
    <property type="entry name" value="HAD-like"/>
    <property type="match status" value="1"/>
</dbReference>
<evidence type="ECO:0000256" key="1">
    <source>
        <dbReference type="ARBA" id="ARBA00004141"/>
    </source>
</evidence>
<dbReference type="InterPro" id="IPR044878">
    <property type="entry name" value="UbiA_sf"/>
</dbReference>
<feature type="transmembrane region" description="Helical" evidence="6">
    <location>
        <begin position="302"/>
        <end position="322"/>
    </location>
</feature>
<evidence type="ECO:0000256" key="6">
    <source>
        <dbReference type="SAM" id="Phobius"/>
    </source>
</evidence>
<comment type="subcellular location">
    <subcellularLocation>
        <location evidence="1">Membrane</location>
        <topology evidence="1">Multi-pass membrane protein</topology>
    </subcellularLocation>
</comment>
<feature type="transmembrane region" description="Helical" evidence="6">
    <location>
        <begin position="329"/>
        <end position="351"/>
    </location>
</feature>
<dbReference type="InterPro" id="IPR023214">
    <property type="entry name" value="HAD_sf"/>
</dbReference>
<keyword evidence="5 6" id="KW-0472">Membrane</keyword>